<evidence type="ECO:0000256" key="2">
    <source>
        <dbReference type="ARBA" id="ARBA00022723"/>
    </source>
</evidence>
<dbReference type="InterPro" id="IPR001818">
    <property type="entry name" value="Pept_M10_metallopeptidase"/>
</dbReference>
<dbReference type="SUPFAM" id="SSF55486">
    <property type="entry name" value="Metalloproteases ('zincins'), catalytic domain"/>
    <property type="match status" value="1"/>
</dbReference>
<keyword evidence="1" id="KW-0645">Protease</keyword>
<dbReference type="GO" id="GO:0031012">
    <property type="term" value="C:extracellular matrix"/>
    <property type="evidence" value="ECO:0007669"/>
    <property type="project" value="InterPro"/>
</dbReference>
<dbReference type="EMBL" id="ASRX01000002">
    <property type="protein sequence ID" value="EYF08904.1"/>
    <property type="molecule type" value="Genomic_DNA"/>
</dbReference>
<proteinExistence type="predicted"/>
<dbReference type="Gene3D" id="3.40.390.10">
    <property type="entry name" value="Collagenase (Catalytic Domain)"/>
    <property type="match status" value="1"/>
</dbReference>
<dbReference type="STRING" id="1192034.CAP_2765"/>
<accession>A0A017TI24</accession>
<keyword evidence="7" id="KW-1185">Reference proteome</keyword>
<evidence type="ECO:0000313" key="6">
    <source>
        <dbReference type="EMBL" id="EYF08904.1"/>
    </source>
</evidence>
<evidence type="ECO:0000256" key="4">
    <source>
        <dbReference type="ARBA" id="ARBA00022833"/>
    </source>
</evidence>
<dbReference type="GO" id="GO:0004222">
    <property type="term" value="F:metalloendopeptidase activity"/>
    <property type="evidence" value="ECO:0007669"/>
    <property type="project" value="InterPro"/>
</dbReference>
<keyword evidence="4" id="KW-0862">Zinc</keyword>
<keyword evidence="2" id="KW-0479">Metal-binding</keyword>
<dbReference type="GO" id="GO:0008270">
    <property type="term" value="F:zinc ion binding"/>
    <property type="evidence" value="ECO:0007669"/>
    <property type="project" value="InterPro"/>
</dbReference>
<evidence type="ECO:0000313" key="7">
    <source>
        <dbReference type="Proteomes" id="UP000019678"/>
    </source>
</evidence>
<evidence type="ECO:0000256" key="1">
    <source>
        <dbReference type="ARBA" id="ARBA00022670"/>
    </source>
</evidence>
<dbReference type="AlphaFoldDB" id="A0A017TI24"/>
<name>A0A017TI24_9BACT</name>
<reference evidence="6 7" key="1">
    <citation type="submission" date="2013-05" db="EMBL/GenBank/DDBJ databases">
        <title>Genome assembly of Chondromyces apiculatus DSM 436.</title>
        <authorList>
            <person name="Sharma G."/>
            <person name="Khatri I."/>
            <person name="Kaur C."/>
            <person name="Mayilraj S."/>
            <person name="Subramanian S."/>
        </authorList>
    </citation>
    <scope>NUCLEOTIDE SEQUENCE [LARGE SCALE GENOMIC DNA]</scope>
    <source>
        <strain evidence="6 7">DSM 436</strain>
    </source>
</reference>
<comment type="caution">
    <text evidence="6">The sequence shown here is derived from an EMBL/GenBank/DDBJ whole genome shotgun (WGS) entry which is preliminary data.</text>
</comment>
<evidence type="ECO:0000259" key="5">
    <source>
        <dbReference type="Pfam" id="PF00413"/>
    </source>
</evidence>
<evidence type="ECO:0000256" key="3">
    <source>
        <dbReference type="ARBA" id="ARBA00022801"/>
    </source>
</evidence>
<gene>
    <name evidence="6" type="ORF">CAP_2765</name>
</gene>
<sequence length="158" mass="17341">MAEAKRLFEPLGIRLRTVSTRTLAPGHARLETRSDRDALVAALTPKQINVMIVASLRDVDDPSLHRMGVHWRNRKTPSRHYVIVAASAMPSVLAHELGHYFGLGHSDVVNNLMSYSRTAGQVFLDGAQEARILSMARLYVSTKLLAPVPDTPPPADPA</sequence>
<protein>
    <recommendedName>
        <fullName evidence="5">Peptidase M10 metallopeptidase domain-containing protein</fullName>
    </recommendedName>
</protein>
<feature type="domain" description="Peptidase M10 metallopeptidase" evidence="5">
    <location>
        <begin position="87"/>
        <end position="115"/>
    </location>
</feature>
<dbReference type="Proteomes" id="UP000019678">
    <property type="component" value="Unassembled WGS sequence"/>
</dbReference>
<dbReference type="eggNOG" id="ENOG5030TGW">
    <property type="taxonomic scope" value="Bacteria"/>
</dbReference>
<organism evidence="6 7">
    <name type="scientific">Chondromyces apiculatus DSM 436</name>
    <dbReference type="NCBI Taxonomy" id="1192034"/>
    <lineage>
        <taxon>Bacteria</taxon>
        <taxon>Pseudomonadati</taxon>
        <taxon>Myxococcota</taxon>
        <taxon>Polyangia</taxon>
        <taxon>Polyangiales</taxon>
        <taxon>Polyangiaceae</taxon>
        <taxon>Chondromyces</taxon>
    </lineage>
</organism>
<dbReference type="Pfam" id="PF00413">
    <property type="entry name" value="Peptidase_M10"/>
    <property type="match status" value="1"/>
</dbReference>
<dbReference type="GO" id="GO:0006508">
    <property type="term" value="P:proteolysis"/>
    <property type="evidence" value="ECO:0007669"/>
    <property type="project" value="UniProtKB-KW"/>
</dbReference>
<dbReference type="InterPro" id="IPR024079">
    <property type="entry name" value="MetalloPept_cat_dom_sf"/>
</dbReference>
<keyword evidence="3" id="KW-0378">Hydrolase</keyword>